<dbReference type="InterPro" id="IPR035069">
    <property type="entry name" value="TTHA1013/TTHA0281-like"/>
</dbReference>
<evidence type="ECO:0000313" key="1">
    <source>
        <dbReference type="EMBL" id="OGG41163.1"/>
    </source>
</evidence>
<proteinExistence type="predicted"/>
<name>A0A1F6BWG1_9BACT</name>
<dbReference type="EMBL" id="MFKN01000009">
    <property type="protein sequence ID" value="OGG41163.1"/>
    <property type="molecule type" value="Genomic_DNA"/>
</dbReference>
<dbReference type="AlphaFoldDB" id="A0A1F6BWG1"/>
<dbReference type="Proteomes" id="UP000179014">
    <property type="component" value="Unassembled WGS sequence"/>
</dbReference>
<accession>A0A1F6BWG1</accession>
<dbReference type="STRING" id="1798474.A2118_02390"/>
<reference evidence="1 2" key="1">
    <citation type="journal article" date="2016" name="Nat. Commun.">
        <title>Thousands of microbial genomes shed light on interconnected biogeochemical processes in an aquifer system.</title>
        <authorList>
            <person name="Anantharaman K."/>
            <person name="Brown C.T."/>
            <person name="Hug L.A."/>
            <person name="Sharon I."/>
            <person name="Castelle C.J."/>
            <person name="Probst A.J."/>
            <person name="Thomas B.C."/>
            <person name="Singh A."/>
            <person name="Wilkins M.J."/>
            <person name="Karaoz U."/>
            <person name="Brodie E.L."/>
            <person name="Williams K.H."/>
            <person name="Hubbard S.S."/>
            <person name="Banfield J.F."/>
        </authorList>
    </citation>
    <scope>NUCLEOTIDE SEQUENCE [LARGE SCALE GENOMIC DNA]</scope>
</reference>
<protein>
    <recommendedName>
        <fullName evidence="3">HicB-like antitoxin of toxin-antitoxin system domain-containing protein</fullName>
    </recommendedName>
</protein>
<evidence type="ECO:0000313" key="2">
    <source>
        <dbReference type="Proteomes" id="UP000179014"/>
    </source>
</evidence>
<comment type="caution">
    <text evidence="1">The sequence shown here is derived from an EMBL/GenBank/DDBJ whole genome shotgun (WGS) entry which is preliminary data.</text>
</comment>
<organism evidence="1 2">
    <name type="scientific">Candidatus Kaiserbacteria bacterium GWA2_50_9</name>
    <dbReference type="NCBI Taxonomy" id="1798474"/>
    <lineage>
        <taxon>Bacteria</taxon>
        <taxon>Candidatus Kaiseribacteriota</taxon>
    </lineage>
</organism>
<evidence type="ECO:0008006" key="3">
    <source>
        <dbReference type="Google" id="ProtNLM"/>
    </source>
</evidence>
<sequence length="93" mass="10389">MKKTYHIKTKYGTFGVIIWYDRADKAYLVRVPSLDNAATFGSSLADAKRMAADLIELLCVVAFDKGKIVIDDERRVFGRSKFARTTGVAELIA</sequence>
<gene>
    <name evidence="1" type="ORF">A2118_02390</name>
</gene>
<dbReference type="Gene3D" id="3.30.160.250">
    <property type="match status" value="1"/>
</dbReference>
<dbReference type="SUPFAM" id="SSF143100">
    <property type="entry name" value="TTHA1013/TTHA0281-like"/>
    <property type="match status" value="1"/>
</dbReference>